<organism evidence="1 2">
    <name type="scientific">Nezara viridula</name>
    <name type="common">Southern green stink bug</name>
    <name type="synonym">Cimex viridulus</name>
    <dbReference type="NCBI Taxonomy" id="85310"/>
    <lineage>
        <taxon>Eukaryota</taxon>
        <taxon>Metazoa</taxon>
        <taxon>Ecdysozoa</taxon>
        <taxon>Arthropoda</taxon>
        <taxon>Hexapoda</taxon>
        <taxon>Insecta</taxon>
        <taxon>Pterygota</taxon>
        <taxon>Neoptera</taxon>
        <taxon>Paraneoptera</taxon>
        <taxon>Hemiptera</taxon>
        <taxon>Heteroptera</taxon>
        <taxon>Panheteroptera</taxon>
        <taxon>Pentatomomorpha</taxon>
        <taxon>Pentatomoidea</taxon>
        <taxon>Pentatomidae</taxon>
        <taxon>Pentatominae</taxon>
        <taxon>Nezara</taxon>
    </lineage>
</organism>
<dbReference type="Proteomes" id="UP001152798">
    <property type="component" value="Chromosome 1"/>
</dbReference>
<gene>
    <name evidence="1" type="ORF">NEZAVI_LOCUS2778</name>
</gene>
<keyword evidence="2" id="KW-1185">Reference proteome</keyword>
<evidence type="ECO:0000313" key="2">
    <source>
        <dbReference type="Proteomes" id="UP001152798"/>
    </source>
</evidence>
<protein>
    <submittedName>
        <fullName evidence="1">Uncharacterized protein</fullName>
    </submittedName>
</protein>
<proteinExistence type="predicted"/>
<dbReference type="AlphaFoldDB" id="A0A9P0EBF6"/>
<reference evidence="1" key="1">
    <citation type="submission" date="2022-01" db="EMBL/GenBank/DDBJ databases">
        <authorList>
            <person name="King R."/>
        </authorList>
    </citation>
    <scope>NUCLEOTIDE SEQUENCE</scope>
</reference>
<name>A0A9P0EBF6_NEZVI</name>
<accession>A0A9P0EBF6</accession>
<sequence length="170" mass="19075">MSGLAQPAVPGAGGSKARVLYSRQKLLPAKKAGAPLPIDFTIDANVVDLQAVSRPRTMLPMKGSLPCLLSLIRSLPQINPPIDSKRRSLDFLFPFRKSYGKLTCVDNWCKHGKPKACSRREQSRRRWIYELEEKVAGRSLQGGNWLNHDVEDLEFSTHVKKIILDETPIK</sequence>
<dbReference type="EMBL" id="OV725077">
    <property type="protein sequence ID" value="CAH1391849.1"/>
    <property type="molecule type" value="Genomic_DNA"/>
</dbReference>
<evidence type="ECO:0000313" key="1">
    <source>
        <dbReference type="EMBL" id="CAH1391849.1"/>
    </source>
</evidence>